<proteinExistence type="predicted"/>
<protein>
    <recommendedName>
        <fullName evidence="4">DUF1700 domain-containing protein</fullName>
    </recommendedName>
</protein>
<evidence type="ECO:0000313" key="2">
    <source>
        <dbReference type="EMBL" id="GEK94428.1"/>
    </source>
</evidence>
<dbReference type="Proteomes" id="UP000321230">
    <property type="component" value="Unassembled WGS sequence"/>
</dbReference>
<comment type="caution">
    <text evidence="2">The sequence shown here is derived from an EMBL/GenBank/DDBJ whole genome shotgun (WGS) entry which is preliminary data.</text>
</comment>
<keyword evidence="3" id="KW-1185">Reference proteome</keyword>
<organism evidence="2 3">
    <name type="scientific">Gluconobacter wancherniae NBRC 103581</name>
    <dbReference type="NCBI Taxonomy" id="656744"/>
    <lineage>
        <taxon>Bacteria</taxon>
        <taxon>Pseudomonadati</taxon>
        <taxon>Pseudomonadota</taxon>
        <taxon>Alphaproteobacteria</taxon>
        <taxon>Acetobacterales</taxon>
        <taxon>Acetobacteraceae</taxon>
        <taxon>Gluconobacter</taxon>
    </lineage>
</organism>
<sequence>MILKPVPQPLCLDADLLSLPVEQYLHDFRGGLLALPESERDQIVSEVRLQVGAQAREGEAAVQRLLRRLGSPEQLAAQFTLRHELALGVQQSNPLGLLWVLLRLASTSVIAFFGGMAVFILLVAGFSLMILPIVKIMYPHGVDIPAGAGWAAMEFRVEPSNLVPAGYVPLPFMHAFVVGVVGVVLVGMAVALLRSLGRSLLRGVKRRTQMQGS</sequence>
<dbReference type="OrthoDB" id="7270710at2"/>
<evidence type="ECO:0008006" key="4">
    <source>
        <dbReference type="Google" id="ProtNLM"/>
    </source>
</evidence>
<keyword evidence="1" id="KW-0812">Transmembrane</keyword>
<dbReference type="Pfam" id="PF22564">
    <property type="entry name" value="HAAS"/>
    <property type="match status" value="1"/>
</dbReference>
<dbReference type="AlphaFoldDB" id="A0A511B201"/>
<evidence type="ECO:0000313" key="3">
    <source>
        <dbReference type="Proteomes" id="UP000321230"/>
    </source>
</evidence>
<gene>
    <name evidence="2" type="ORF">GWA01_21980</name>
</gene>
<keyword evidence="1" id="KW-0472">Membrane</keyword>
<feature type="transmembrane region" description="Helical" evidence="1">
    <location>
        <begin position="172"/>
        <end position="197"/>
    </location>
</feature>
<dbReference type="EMBL" id="BJUZ01000003">
    <property type="protein sequence ID" value="GEK94428.1"/>
    <property type="molecule type" value="Genomic_DNA"/>
</dbReference>
<feature type="transmembrane region" description="Helical" evidence="1">
    <location>
        <begin position="109"/>
        <end position="134"/>
    </location>
</feature>
<reference evidence="2 3" key="1">
    <citation type="submission" date="2019-07" db="EMBL/GenBank/DDBJ databases">
        <title>Whole genome shotgun sequence of Gluconobacter wancherniae NBRC 103581.</title>
        <authorList>
            <person name="Hosoyama A."/>
            <person name="Uohara A."/>
            <person name="Ohji S."/>
            <person name="Ichikawa N."/>
        </authorList>
    </citation>
    <scope>NUCLEOTIDE SEQUENCE [LARGE SCALE GENOMIC DNA]</scope>
    <source>
        <strain evidence="2 3">NBRC 103581</strain>
    </source>
</reference>
<name>A0A511B201_9PROT</name>
<dbReference type="RefSeq" id="WP_146797933.1">
    <property type="nucleotide sequence ID" value="NZ_BARC01000002.1"/>
</dbReference>
<keyword evidence="1" id="KW-1133">Transmembrane helix</keyword>
<evidence type="ECO:0000256" key="1">
    <source>
        <dbReference type="SAM" id="Phobius"/>
    </source>
</evidence>
<accession>A0A511B201</accession>